<evidence type="ECO:0000256" key="2">
    <source>
        <dbReference type="SAM" id="MobiDB-lite"/>
    </source>
</evidence>
<evidence type="ECO:0000313" key="4">
    <source>
        <dbReference type="EMBL" id="HIZ57955.1"/>
    </source>
</evidence>
<comment type="caution">
    <text evidence="4">The sequence shown here is derived from an EMBL/GenBank/DDBJ whole genome shotgun (WGS) entry which is preliminary data.</text>
</comment>
<reference evidence="4" key="1">
    <citation type="journal article" date="2021" name="PeerJ">
        <title>Extensive microbial diversity within the chicken gut microbiome revealed by metagenomics and culture.</title>
        <authorList>
            <person name="Gilroy R."/>
            <person name="Ravi A."/>
            <person name="Getino M."/>
            <person name="Pursley I."/>
            <person name="Horton D.L."/>
            <person name="Alikhan N.F."/>
            <person name="Baker D."/>
            <person name="Gharbi K."/>
            <person name="Hall N."/>
            <person name="Watson M."/>
            <person name="Adriaenssens E.M."/>
            <person name="Foster-Nyarko E."/>
            <person name="Jarju S."/>
            <person name="Secka A."/>
            <person name="Antonio M."/>
            <person name="Oren A."/>
            <person name="Chaudhuri R.R."/>
            <person name="La Ragione R."/>
            <person name="Hildebrand F."/>
            <person name="Pallen M.J."/>
        </authorList>
    </citation>
    <scope>NUCLEOTIDE SEQUENCE</scope>
    <source>
        <strain evidence="4">ChiBcec16-3735</strain>
    </source>
</reference>
<dbReference type="CDD" id="cd06223">
    <property type="entry name" value="PRTases_typeI"/>
    <property type="match status" value="1"/>
</dbReference>
<evidence type="ECO:0000259" key="3">
    <source>
        <dbReference type="Pfam" id="PF00156"/>
    </source>
</evidence>
<feature type="compositionally biased region" description="Acidic residues" evidence="2">
    <location>
        <begin position="256"/>
        <end position="268"/>
    </location>
</feature>
<sequence length="268" mass="27981">MGRYTPGAILFRQACQLLLPRRCPLCGRVLGGVPDCPDCALEWKIRTRWPGPGPCAPPPALGGGIVAWAAAPFWYAGGIRDAVHRAKYGGQPWTAVQLGCALAGRLFGAEVRVRAGVEVPVPLAAPPVDCDLIVPVPSSGRGRSCNVPALMGLPLAHALGIPLDETALRRTRKGRAQAGLTREERLVNAAGLFRADPDRAAGRRVLLVDDVITTGATAAACARALTAAGAEWVAVAGLAASRQNQSLPARPGQPFDLDDAPGEAEDFI</sequence>
<gene>
    <name evidence="4" type="ORF">H9725_05165</name>
</gene>
<dbReference type="EMBL" id="DXBJ01000034">
    <property type="protein sequence ID" value="HIZ57955.1"/>
    <property type="molecule type" value="Genomic_DNA"/>
</dbReference>
<dbReference type="Pfam" id="PF00156">
    <property type="entry name" value="Pribosyltran"/>
    <property type="match status" value="1"/>
</dbReference>
<name>A0A9D2FF16_9FIRM</name>
<evidence type="ECO:0000256" key="1">
    <source>
        <dbReference type="ARBA" id="ARBA00008007"/>
    </source>
</evidence>
<dbReference type="SUPFAM" id="SSF53271">
    <property type="entry name" value="PRTase-like"/>
    <property type="match status" value="1"/>
</dbReference>
<dbReference type="Gene3D" id="3.40.50.2020">
    <property type="match status" value="1"/>
</dbReference>
<dbReference type="InterPro" id="IPR000836">
    <property type="entry name" value="PRTase_dom"/>
</dbReference>
<dbReference type="InterPro" id="IPR029057">
    <property type="entry name" value="PRTase-like"/>
</dbReference>
<dbReference type="PANTHER" id="PTHR47505">
    <property type="entry name" value="DNA UTILIZATION PROTEIN YHGH"/>
    <property type="match status" value="1"/>
</dbReference>
<dbReference type="PANTHER" id="PTHR47505:SF1">
    <property type="entry name" value="DNA UTILIZATION PROTEIN YHGH"/>
    <property type="match status" value="1"/>
</dbReference>
<organism evidence="4 5">
    <name type="scientific">Candidatus Faecalibacterium gallistercoris</name>
    <dbReference type="NCBI Taxonomy" id="2838579"/>
    <lineage>
        <taxon>Bacteria</taxon>
        <taxon>Bacillati</taxon>
        <taxon>Bacillota</taxon>
        <taxon>Clostridia</taxon>
        <taxon>Eubacteriales</taxon>
        <taxon>Oscillospiraceae</taxon>
        <taxon>Faecalibacterium</taxon>
    </lineage>
</organism>
<proteinExistence type="inferred from homology"/>
<comment type="similarity">
    <text evidence="1">Belongs to the ComF/GntX family.</text>
</comment>
<feature type="domain" description="Phosphoribosyltransferase" evidence="3">
    <location>
        <begin position="185"/>
        <end position="245"/>
    </location>
</feature>
<protein>
    <submittedName>
        <fullName evidence="4">ComF family protein</fullName>
    </submittedName>
</protein>
<reference evidence="4" key="2">
    <citation type="submission" date="2021-04" db="EMBL/GenBank/DDBJ databases">
        <authorList>
            <person name="Gilroy R."/>
        </authorList>
    </citation>
    <scope>NUCLEOTIDE SEQUENCE</scope>
    <source>
        <strain evidence="4">ChiBcec16-3735</strain>
    </source>
</reference>
<accession>A0A9D2FF16</accession>
<dbReference type="Proteomes" id="UP000824065">
    <property type="component" value="Unassembled WGS sequence"/>
</dbReference>
<evidence type="ECO:0000313" key="5">
    <source>
        <dbReference type="Proteomes" id="UP000824065"/>
    </source>
</evidence>
<feature type="region of interest" description="Disordered" evidence="2">
    <location>
        <begin position="244"/>
        <end position="268"/>
    </location>
</feature>
<dbReference type="AlphaFoldDB" id="A0A9D2FF16"/>
<dbReference type="InterPro" id="IPR051910">
    <property type="entry name" value="ComF/GntX_DNA_util-trans"/>
</dbReference>